<dbReference type="OrthoDB" id="6194521at2"/>
<dbReference type="EMBL" id="LN879430">
    <property type="protein sequence ID" value="CUH91831.1"/>
    <property type="molecule type" value="Genomic_DNA"/>
</dbReference>
<dbReference type="KEGG" id="hsd:SD1D_0278"/>
<keyword evidence="2" id="KW-1185">Reference proteome</keyword>
<name>A0A0K8J2F3_9FIRM</name>
<dbReference type="InterPro" id="IPR010982">
    <property type="entry name" value="Lambda_DNA-bd_dom_sf"/>
</dbReference>
<organism evidence="1 2">
    <name type="scientific">Herbinix luporum</name>
    <dbReference type="NCBI Taxonomy" id="1679721"/>
    <lineage>
        <taxon>Bacteria</taxon>
        <taxon>Bacillati</taxon>
        <taxon>Bacillota</taxon>
        <taxon>Clostridia</taxon>
        <taxon>Lachnospirales</taxon>
        <taxon>Lachnospiraceae</taxon>
        <taxon>Herbinix</taxon>
    </lineage>
</organism>
<protein>
    <submittedName>
        <fullName evidence="1">Uncharacterized protein</fullName>
    </submittedName>
</protein>
<dbReference type="AlphaFoldDB" id="A0A0K8J2F3"/>
<gene>
    <name evidence="1" type="ORF">SD1D_0278</name>
</gene>
<accession>A0A0K8J2F3</accession>
<dbReference type="Proteomes" id="UP000196053">
    <property type="component" value="Chromosome I"/>
</dbReference>
<reference evidence="2" key="1">
    <citation type="submission" date="2015-09" db="EMBL/GenBank/DDBJ databases">
        <authorList>
            <person name="Wibberg D."/>
        </authorList>
    </citation>
    <scope>NUCLEOTIDE SEQUENCE [LARGE SCALE GENOMIC DNA]</scope>
    <source>
        <strain evidence="2">SD1D</strain>
    </source>
</reference>
<evidence type="ECO:0000313" key="1">
    <source>
        <dbReference type="EMBL" id="CUH91831.1"/>
    </source>
</evidence>
<evidence type="ECO:0000313" key="2">
    <source>
        <dbReference type="Proteomes" id="UP000196053"/>
    </source>
</evidence>
<sequence>MNKQLLLELEAYIENNRLDDLFFRETVTYNYIMPMKSAYKKEDKKREAKEVNEEAQDDKAWLVRFRKNSLSEDDYGLISKENEIEQYISKEKSEETFSIKLLQHIDRLGLKDAEIYKKAGIDRRHFSKIRCDVNYKPKKSTAIALCIALELNLKESIELLQLAGYSLSNCDIGDLVIKFFIERKIYDLTIVNEALDYYGQKMVGVVG</sequence>
<dbReference type="RefSeq" id="WP_058257260.1">
    <property type="nucleotide sequence ID" value="NZ_DUPS01000054.1"/>
</dbReference>
<proteinExistence type="predicted"/>
<dbReference type="SUPFAM" id="SSF47413">
    <property type="entry name" value="lambda repressor-like DNA-binding domains"/>
    <property type="match status" value="1"/>
</dbReference>
<dbReference type="GO" id="GO:0003677">
    <property type="term" value="F:DNA binding"/>
    <property type="evidence" value="ECO:0007669"/>
    <property type="project" value="InterPro"/>
</dbReference>